<evidence type="ECO:0000313" key="3">
    <source>
        <dbReference type="Proteomes" id="UP001161247"/>
    </source>
</evidence>
<feature type="region of interest" description="Disordered" evidence="1">
    <location>
        <begin position="17"/>
        <end position="38"/>
    </location>
</feature>
<proteinExistence type="predicted"/>
<organism evidence="2 3">
    <name type="scientific">Oldenlandia corymbosa var. corymbosa</name>
    <dbReference type="NCBI Taxonomy" id="529605"/>
    <lineage>
        <taxon>Eukaryota</taxon>
        <taxon>Viridiplantae</taxon>
        <taxon>Streptophyta</taxon>
        <taxon>Embryophyta</taxon>
        <taxon>Tracheophyta</taxon>
        <taxon>Spermatophyta</taxon>
        <taxon>Magnoliopsida</taxon>
        <taxon>eudicotyledons</taxon>
        <taxon>Gunneridae</taxon>
        <taxon>Pentapetalae</taxon>
        <taxon>asterids</taxon>
        <taxon>lamiids</taxon>
        <taxon>Gentianales</taxon>
        <taxon>Rubiaceae</taxon>
        <taxon>Rubioideae</taxon>
        <taxon>Spermacoceae</taxon>
        <taxon>Hedyotis-Oldenlandia complex</taxon>
        <taxon>Oldenlandia</taxon>
    </lineage>
</organism>
<name>A0AAV1CC13_OLDCO</name>
<reference evidence="2" key="1">
    <citation type="submission" date="2023-03" db="EMBL/GenBank/DDBJ databases">
        <authorList>
            <person name="Julca I."/>
        </authorList>
    </citation>
    <scope>NUCLEOTIDE SEQUENCE</scope>
</reference>
<evidence type="ECO:0000256" key="1">
    <source>
        <dbReference type="SAM" id="MobiDB-lite"/>
    </source>
</evidence>
<dbReference type="Proteomes" id="UP001161247">
    <property type="component" value="Chromosome 1"/>
</dbReference>
<sequence length="716" mass="79770">MEFIKSDETQRRVQTLLSCPSSEVNPPDPAQYDLPEPSSSGIPLFPGENVTDWLDRIERFFFDNRVSPHWKLFTSSFYMAGEPLRILYGLTYVSQLSTWEEFAYQLELRFGKYIQPTERINVWEASIEEVPVTDPSFEECIRCKLALEDDEGANPPVEESAEISADVLQVLDSEMKELDENGNISLLSYKKCYFRVLVHDSEKLNGADNKGKHRNLFAIEPGGMINSCFGKIISKSMLSVNDDVNFSLECVGVTCMNSEGNEVTGEESVVSVAFLLLNDDELLKVLNAGIVNHVPVDSLMSNDSNVDTGMVKFDSCPDDSGNLKVDTPAYLNEENDHVILDLIDGEVTLELSNWSVDSSSLNDSVNDACSKLNHNSLKLDGVSADKSSFDRVKCWKYIESPIFVKVSFIDDPGGLLFDDDAGLTAKLNSCTVSCVKKVPLFSNIMGVVYGTKGKAAIVFNQLVGNNKESDCVTDGEKNRHFNLGIRLNRFTMEPGDSFSVNNLIRRIPRGCFVFGAVSSRFNGARLGDDDRVTKSWPEVSTGFQGGTDLRRSTISVDLILDDKIFLAWRKLPNNNFKGGTTILYPFYSMKEKSFVSHLLQLIKSEFANDNEFNDFSNIGEGIDVVFSTGTQLSFFLIDPGNIKSYEIKASIRCYRSVQENEDDVPVTKWNYFMNTIPGLLVKSYKQHGPEVNSSQAANLLSAEAPPGYVLLTKEEG</sequence>
<evidence type="ECO:0000313" key="2">
    <source>
        <dbReference type="EMBL" id="CAI9092352.1"/>
    </source>
</evidence>
<gene>
    <name evidence="2" type="ORF">OLC1_LOCUS4039</name>
</gene>
<dbReference type="EMBL" id="OX459118">
    <property type="protein sequence ID" value="CAI9092352.1"/>
    <property type="molecule type" value="Genomic_DNA"/>
</dbReference>
<accession>A0AAV1CC13</accession>
<dbReference type="AlphaFoldDB" id="A0AAV1CC13"/>
<protein>
    <submittedName>
        <fullName evidence="2">OLC1v1027559C1</fullName>
    </submittedName>
</protein>
<keyword evidence="3" id="KW-1185">Reference proteome</keyword>